<dbReference type="InterPro" id="IPR000055">
    <property type="entry name" value="Restrct_endonuc_typeI_TRD"/>
</dbReference>
<geneLocation type="plasmid" evidence="5">
    <name>pKM0218</name>
</geneLocation>
<protein>
    <recommendedName>
        <fullName evidence="4">Type I restriction modification DNA specificity domain-containing protein</fullName>
    </recommendedName>
</protein>
<dbReference type="Pfam" id="PF01420">
    <property type="entry name" value="Methylase_S"/>
    <property type="match status" value="1"/>
</dbReference>
<dbReference type="GO" id="GO:0003677">
    <property type="term" value="F:DNA binding"/>
    <property type="evidence" value="ECO:0007669"/>
    <property type="project" value="UniProtKB-KW"/>
</dbReference>
<dbReference type="GO" id="GO:0009307">
    <property type="term" value="P:DNA restriction-modification system"/>
    <property type="evidence" value="ECO:0007669"/>
    <property type="project" value="UniProtKB-KW"/>
</dbReference>
<sequence length="204" mass="23889">MNKKWLPFELSDSRYFTLTSSTCSIDATNIKNLGEQIYPYITRTEKNNGIAKFISQQKHPINKGNVITIGLDTQTVFYQEYDFYTGQNIQVLNVKNLTKNIGLFLIPLIKDSLMYLNWGGNGATLGRLKRKKIMLPVNQNNEPDYEYMDQYVESLHKKTLKTIQIFRKNNVTNISNPAYWKPVSINEIFKEIKRRKRLIKKIKK</sequence>
<keyword evidence="2" id="KW-0680">Restriction system</keyword>
<dbReference type="InterPro" id="IPR044946">
    <property type="entry name" value="Restrct_endonuc_typeI_TRD_sf"/>
</dbReference>
<evidence type="ECO:0000256" key="2">
    <source>
        <dbReference type="ARBA" id="ARBA00022747"/>
    </source>
</evidence>
<evidence type="ECO:0000259" key="4">
    <source>
        <dbReference type="Pfam" id="PF01420"/>
    </source>
</evidence>
<dbReference type="EMBL" id="MF477836">
    <property type="protein sequence ID" value="AXE75031.1"/>
    <property type="molecule type" value="Genomic_DNA"/>
</dbReference>
<organism evidence="5">
    <name type="scientific">Macrococcoides canis</name>
    <dbReference type="NCBI Taxonomy" id="1855823"/>
    <lineage>
        <taxon>Bacteria</taxon>
        <taxon>Bacillati</taxon>
        <taxon>Bacillota</taxon>
        <taxon>Bacilli</taxon>
        <taxon>Bacillales</taxon>
        <taxon>Staphylococcaceae</taxon>
        <taxon>Macrococcoides</taxon>
    </lineage>
</organism>
<evidence type="ECO:0000256" key="1">
    <source>
        <dbReference type="ARBA" id="ARBA00010923"/>
    </source>
</evidence>
<feature type="domain" description="Type I restriction modification DNA specificity" evidence="4">
    <location>
        <begin position="22"/>
        <end position="163"/>
    </location>
</feature>
<accession>A0A4Y1NMY7</accession>
<reference evidence="5" key="1">
    <citation type="journal article" date="2019" name="J. Antimicrob. Chemother.">
        <title>Macrococcus canis contains recombinogenic methicillin resistance elements and the mecB plasmid found in Staphylococcus aureus.</title>
        <authorList>
            <person name="Chanchaithong P."/>
            <person name="Perreten V."/>
            <person name="Schwendener S."/>
        </authorList>
    </citation>
    <scope>NUCLEOTIDE SEQUENCE</scope>
    <source>
        <strain evidence="5">KM0218</strain>
        <plasmid evidence="5">pKM0218</plasmid>
    </source>
</reference>
<name>A0A4Y1NMY7_9STAP</name>
<evidence type="ECO:0000256" key="3">
    <source>
        <dbReference type="ARBA" id="ARBA00023125"/>
    </source>
</evidence>
<proteinExistence type="inferred from homology"/>
<dbReference type="AlphaFoldDB" id="A0A4Y1NMY7"/>
<dbReference type="Gene3D" id="3.90.220.20">
    <property type="entry name" value="DNA methylase specificity domains"/>
    <property type="match status" value="1"/>
</dbReference>
<keyword evidence="3" id="KW-0238">DNA-binding</keyword>
<comment type="similarity">
    <text evidence="1">Belongs to the type-I restriction system S methylase family.</text>
</comment>
<keyword evidence="5" id="KW-0614">Plasmid</keyword>
<evidence type="ECO:0000313" key="5">
    <source>
        <dbReference type="EMBL" id="AXE75031.1"/>
    </source>
</evidence>